<reference evidence="2 3" key="1">
    <citation type="journal article" date="2016" name="Nat. Commun.">
        <title>Thousands of microbial genomes shed light on interconnected biogeochemical processes in an aquifer system.</title>
        <authorList>
            <person name="Anantharaman K."/>
            <person name="Brown C.T."/>
            <person name="Hug L.A."/>
            <person name="Sharon I."/>
            <person name="Castelle C.J."/>
            <person name="Probst A.J."/>
            <person name="Thomas B.C."/>
            <person name="Singh A."/>
            <person name="Wilkins M.J."/>
            <person name="Karaoz U."/>
            <person name="Brodie E.L."/>
            <person name="Williams K.H."/>
            <person name="Hubbard S.S."/>
            <person name="Banfield J.F."/>
        </authorList>
    </citation>
    <scope>NUCLEOTIDE SEQUENCE [LARGE SCALE GENOMIC DNA]</scope>
</reference>
<feature type="transmembrane region" description="Helical" evidence="1">
    <location>
        <begin position="242"/>
        <end position="264"/>
    </location>
</feature>
<accession>A0A1F6MAB8</accession>
<dbReference type="EMBL" id="MFQA01000037">
    <property type="protein sequence ID" value="OGH68576.1"/>
    <property type="molecule type" value="Genomic_DNA"/>
</dbReference>
<comment type="caution">
    <text evidence="2">The sequence shown here is derived from an EMBL/GenBank/DDBJ whole genome shotgun (WGS) entry which is preliminary data.</text>
</comment>
<protein>
    <recommendedName>
        <fullName evidence="4">Glycerophosphoryl diester phosphodiesterase membrane domain-containing protein</fullName>
    </recommendedName>
</protein>
<organism evidence="2 3">
    <name type="scientific">Candidatus Magasanikbacteria bacterium RIFCSPHIGHO2_02_FULL_45_10</name>
    <dbReference type="NCBI Taxonomy" id="1798679"/>
    <lineage>
        <taxon>Bacteria</taxon>
        <taxon>Candidatus Magasanikiibacteriota</taxon>
    </lineage>
</organism>
<keyword evidence="1" id="KW-0472">Membrane</keyword>
<feature type="transmembrane region" description="Helical" evidence="1">
    <location>
        <begin position="213"/>
        <end position="235"/>
    </location>
</feature>
<feature type="transmembrane region" description="Helical" evidence="1">
    <location>
        <begin position="270"/>
        <end position="297"/>
    </location>
</feature>
<dbReference type="AlphaFoldDB" id="A0A1F6MAB8"/>
<dbReference type="Proteomes" id="UP000176413">
    <property type="component" value="Unassembled WGS sequence"/>
</dbReference>
<sequence>MLEPTYRSALSHAWQLVWHHKIMWIFGIFSVVLSHFGVSNFVGQIMALDRRSFFYRDYSAFFSFDYWQPLISGWSLWLFLIVLLLVILVVLISVAAEGAIIAAASEWFHKHTTPRFDQAWHRGIKHFWRLLAVRVMQRIILGALLLLIGYLLSRFAQVESSINTFYKVVVFAAGFLVAFMVSAISIYAAGYIVHDENSLRTALEKATYLFRRHVVVSMELSVIELVLSLCLGVLFISSSFWLLVPSVILSVIAGLTGYLSLITFGIVFSLVLFVITVILLGGIFYAFIISTWIYLFMKMHHEGVASRILSWLGMKRV</sequence>
<evidence type="ECO:0000313" key="3">
    <source>
        <dbReference type="Proteomes" id="UP000176413"/>
    </source>
</evidence>
<gene>
    <name evidence="2" type="ORF">A3D53_01205</name>
</gene>
<evidence type="ECO:0000256" key="1">
    <source>
        <dbReference type="SAM" id="Phobius"/>
    </source>
</evidence>
<evidence type="ECO:0008006" key="4">
    <source>
        <dbReference type="Google" id="ProtNLM"/>
    </source>
</evidence>
<name>A0A1F6MAB8_9BACT</name>
<keyword evidence="1" id="KW-0812">Transmembrane</keyword>
<feature type="transmembrane region" description="Helical" evidence="1">
    <location>
        <begin position="76"/>
        <end position="104"/>
    </location>
</feature>
<keyword evidence="1" id="KW-1133">Transmembrane helix</keyword>
<feature type="transmembrane region" description="Helical" evidence="1">
    <location>
        <begin position="135"/>
        <end position="153"/>
    </location>
</feature>
<feature type="transmembrane region" description="Helical" evidence="1">
    <location>
        <begin position="165"/>
        <end position="193"/>
    </location>
</feature>
<proteinExistence type="predicted"/>
<evidence type="ECO:0000313" key="2">
    <source>
        <dbReference type="EMBL" id="OGH68576.1"/>
    </source>
</evidence>
<feature type="transmembrane region" description="Helical" evidence="1">
    <location>
        <begin position="22"/>
        <end position="42"/>
    </location>
</feature>